<proteinExistence type="predicted"/>
<dbReference type="EMBL" id="BAAABZ010000013">
    <property type="protein sequence ID" value="GAA0517990.1"/>
    <property type="molecule type" value="Genomic_DNA"/>
</dbReference>
<accession>A0ABN1CFA3</accession>
<protein>
    <submittedName>
        <fullName evidence="2">Uncharacterized protein</fullName>
    </submittedName>
</protein>
<keyword evidence="3" id="KW-1185">Reference proteome</keyword>
<gene>
    <name evidence="2" type="ORF">GCM10010390_20300</name>
</gene>
<organism evidence="2 3">
    <name type="scientific">Streptomyces mordarskii</name>
    <dbReference type="NCBI Taxonomy" id="1226758"/>
    <lineage>
        <taxon>Bacteria</taxon>
        <taxon>Bacillati</taxon>
        <taxon>Actinomycetota</taxon>
        <taxon>Actinomycetes</taxon>
        <taxon>Kitasatosporales</taxon>
        <taxon>Streptomycetaceae</taxon>
        <taxon>Streptomyces</taxon>
    </lineage>
</organism>
<evidence type="ECO:0000313" key="3">
    <source>
        <dbReference type="Proteomes" id="UP001501576"/>
    </source>
</evidence>
<evidence type="ECO:0000256" key="1">
    <source>
        <dbReference type="SAM" id="MobiDB-lite"/>
    </source>
</evidence>
<name>A0ABN1CFA3_9ACTN</name>
<reference evidence="2 3" key="1">
    <citation type="journal article" date="2019" name="Int. J. Syst. Evol. Microbiol.">
        <title>The Global Catalogue of Microorganisms (GCM) 10K type strain sequencing project: providing services to taxonomists for standard genome sequencing and annotation.</title>
        <authorList>
            <consortium name="The Broad Institute Genomics Platform"/>
            <consortium name="The Broad Institute Genome Sequencing Center for Infectious Disease"/>
            <person name="Wu L."/>
            <person name="Ma J."/>
        </authorList>
    </citation>
    <scope>NUCLEOTIDE SEQUENCE [LARGE SCALE GENOMIC DNA]</scope>
    <source>
        <strain evidence="2 3">JCM 5052</strain>
    </source>
</reference>
<evidence type="ECO:0000313" key="2">
    <source>
        <dbReference type="EMBL" id="GAA0517990.1"/>
    </source>
</evidence>
<feature type="region of interest" description="Disordered" evidence="1">
    <location>
        <begin position="1"/>
        <end position="59"/>
    </location>
</feature>
<comment type="caution">
    <text evidence="2">The sequence shown here is derived from an EMBL/GenBank/DDBJ whole genome shotgun (WGS) entry which is preliminary data.</text>
</comment>
<sequence>MPSAARELIPDPEASPEREFGSRARSLSPKTAARSLATQPGTTDLGTRNPSALNFGMPP</sequence>
<feature type="compositionally biased region" description="Polar residues" evidence="1">
    <location>
        <begin position="36"/>
        <end position="52"/>
    </location>
</feature>
<dbReference type="Proteomes" id="UP001501576">
    <property type="component" value="Unassembled WGS sequence"/>
</dbReference>